<protein>
    <submittedName>
        <fullName evidence="2">Uncharacterized protein</fullName>
    </submittedName>
</protein>
<organism evidence="2 3">
    <name type="scientific">Desulfomarina profundi</name>
    <dbReference type="NCBI Taxonomy" id="2772557"/>
    <lineage>
        <taxon>Bacteria</taxon>
        <taxon>Pseudomonadati</taxon>
        <taxon>Thermodesulfobacteriota</taxon>
        <taxon>Desulfobulbia</taxon>
        <taxon>Desulfobulbales</taxon>
        <taxon>Desulfobulbaceae</taxon>
        <taxon>Desulfomarina</taxon>
    </lineage>
</organism>
<evidence type="ECO:0000256" key="1">
    <source>
        <dbReference type="SAM" id="SignalP"/>
    </source>
</evidence>
<accession>A0A8D5JH29</accession>
<dbReference type="KEGG" id="dbk:DGMP_16570"/>
<sequence length="68" mass="7454">MKIMIGSICLFGCILLFATASFAASAKCKIVQIEGTKMVLECPKGIERFKEKGTIKIKSLKKKKIEGC</sequence>
<gene>
    <name evidence="2" type="ORF">DGMP_16570</name>
</gene>
<dbReference type="EMBL" id="AP024086">
    <property type="protein sequence ID" value="BCL60964.1"/>
    <property type="molecule type" value="Genomic_DNA"/>
</dbReference>
<name>A0A8D5JH29_9BACT</name>
<feature type="chain" id="PRO_5034445304" evidence="1">
    <location>
        <begin position="24"/>
        <end position="68"/>
    </location>
</feature>
<keyword evidence="1" id="KW-0732">Signal</keyword>
<evidence type="ECO:0000313" key="3">
    <source>
        <dbReference type="Proteomes" id="UP000826725"/>
    </source>
</evidence>
<dbReference type="AlphaFoldDB" id="A0A8D5JH29"/>
<keyword evidence="3" id="KW-1185">Reference proteome</keyword>
<dbReference type="Proteomes" id="UP000826725">
    <property type="component" value="Chromosome"/>
</dbReference>
<feature type="signal peptide" evidence="1">
    <location>
        <begin position="1"/>
        <end position="23"/>
    </location>
</feature>
<evidence type="ECO:0000313" key="2">
    <source>
        <dbReference type="EMBL" id="BCL60964.1"/>
    </source>
</evidence>
<proteinExistence type="predicted"/>
<reference evidence="2" key="1">
    <citation type="submission" date="2020-09" db="EMBL/GenBank/DDBJ databases">
        <title>Desulfogranum mesoprofundum gen. nov., sp. nov., a novel mesophilic, sulfate-reducing chemolithoautotroph isolated from a deep-sea hydrothermal vent chimney in the Suiyo Seamount.</title>
        <authorList>
            <person name="Hashimoto Y."/>
            <person name="Nakagawa S."/>
        </authorList>
    </citation>
    <scope>NUCLEOTIDE SEQUENCE</scope>
    <source>
        <strain evidence="2">KT2</strain>
    </source>
</reference>
<dbReference type="RefSeq" id="WP_228857038.1">
    <property type="nucleotide sequence ID" value="NZ_AP024086.1"/>
</dbReference>